<reference evidence="1" key="1">
    <citation type="submission" date="2018-06" db="EMBL/GenBank/DDBJ databases">
        <authorList>
            <person name="Zhirakovskaya E."/>
        </authorList>
    </citation>
    <scope>NUCLEOTIDE SEQUENCE</scope>
</reference>
<organism evidence="1">
    <name type="scientific">hydrothermal vent metagenome</name>
    <dbReference type="NCBI Taxonomy" id="652676"/>
    <lineage>
        <taxon>unclassified sequences</taxon>
        <taxon>metagenomes</taxon>
        <taxon>ecological metagenomes</taxon>
    </lineage>
</organism>
<dbReference type="Pfam" id="PF00132">
    <property type="entry name" value="Hexapep"/>
    <property type="match status" value="1"/>
</dbReference>
<dbReference type="PANTHER" id="PTHR13061">
    <property type="entry name" value="DYNACTIN SUBUNIT P25"/>
    <property type="match status" value="1"/>
</dbReference>
<dbReference type="InterPro" id="IPR011004">
    <property type="entry name" value="Trimer_LpxA-like_sf"/>
</dbReference>
<dbReference type="PANTHER" id="PTHR13061:SF56">
    <property type="entry name" value="PROTEIN YRDA"/>
    <property type="match status" value="1"/>
</dbReference>
<dbReference type="CDD" id="cd04645">
    <property type="entry name" value="LbH_gamma_CA_like"/>
    <property type="match status" value="1"/>
</dbReference>
<dbReference type="GO" id="GO:0004089">
    <property type="term" value="F:carbonate dehydratase activity"/>
    <property type="evidence" value="ECO:0007669"/>
    <property type="project" value="UniProtKB-EC"/>
</dbReference>
<gene>
    <name evidence="1" type="ORF">MNBD_GAMMA16-1191</name>
</gene>
<sequence length="177" mass="19318">MGTRAFKGLTPTLGRNVYIDEQATLIGDITVGDDCSFWPYVIARGDVQKITIGARTNIQDGSVLHVTADNRFNPGGFELSIGNNVTVGHRAVLHACTIRDYCLIGMGTVILDGATIHENTLIAAGSVVSPGKELESGFLWVGQPAKKNRPLSKKELEYLEFSAKHYVELKNEYLNHS</sequence>
<protein>
    <submittedName>
        <fullName evidence="1">Carbonic anhydrase, gamma class</fullName>
        <ecNumber evidence="1">4.2.1.1</ecNumber>
    </submittedName>
</protein>
<dbReference type="InterPro" id="IPR047324">
    <property type="entry name" value="LbH_gamma_CA-like"/>
</dbReference>
<dbReference type="EMBL" id="UOFO01000149">
    <property type="protein sequence ID" value="VAW88666.1"/>
    <property type="molecule type" value="Genomic_DNA"/>
</dbReference>
<accession>A0A3B1A6Y9</accession>
<proteinExistence type="predicted"/>
<keyword evidence="1" id="KW-0456">Lyase</keyword>
<dbReference type="SUPFAM" id="SSF51161">
    <property type="entry name" value="Trimeric LpxA-like enzymes"/>
    <property type="match status" value="1"/>
</dbReference>
<evidence type="ECO:0000313" key="1">
    <source>
        <dbReference type="EMBL" id="VAW88666.1"/>
    </source>
</evidence>
<dbReference type="EC" id="4.2.1.1" evidence="1"/>
<dbReference type="InterPro" id="IPR001451">
    <property type="entry name" value="Hexapep"/>
</dbReference>
<dbReference type="AlphaFoldDB" id="A0A3B1A6Y9"/>
<dbReference type="InterPro" id="IPR050484">
    <property type="entry name" value="Transf_Hexapept/Carb_Anhydrase"/>
</dbReference>
<dbReference type="Gene3D" id="2.160.10.10">
    <property type="entry name" value="Hexapeptide repeat proteins"/>
    <property type="match status" value="1"/>
</dbReference>
<name>A0A3B1A6Y9_9ZZZZ</name>